<dbReference type="SUPFAM" id="SSF81886">
    <property type="entry name" value="Helical scaffold and wing domains of SecA"/>
    <property type="match status" value="1"/>
</dbReference>
<dbReference type="InterPro" id="IPR011115">
    <property type="entry name" value="SecA_DEAD"/>
</dbReference>
<dbReference type="SUPFAM" id="SSF52540">
    <property type="entry name" value="P-loop containing nucleoside triphosphate hydrolases"/>
    <property type="match status" value="2"/>
</dbReference>
<evidence type="ECO:0000256" key="1">
    <source>
        <dbReference type="ARBA" id="ARBA00022448"/>
    </source>
</evidence>
<dbReference type="AlphaFoldDB" id="A0A9N8VQR5"/>
<proteinExistence type="predicted"/>
<dbReference type="GO" id="GO:0017038">
    <property type="term" value="P:protein import"/>
    <property type="evidence" value="ECO:0007669"/>
    <property type="project" value="InterPro"/>
</dbReference>
<evidence type="ECO:0000256" key="6">
    <source>
        <dbReference type="ARBA" id="ARBA00022967"/>
    </source>
</evidence>
<dbReference type="SMART" id="SM00957">
    <property type="entry name" value="SecA_DEAD"/>
    <property type="match status" value="1"/>
</dbReference>
<keyword evidence="5" id="KW-0653">Protein transport</keyword>
<dbReference type="OrthoDB" id="2428452at2759"/>
<feature type="domain" description="Helicase C-terminal" evidence="10">
    <location>
        <begin position="436"/>
        <end position="590"/>
    </location>
</feature>
<evidence type="ECO:0000256" key="4">
    <source>
        <dbReference type="ARBA" id="ARBA00022840"/>
    </source>
</evidence>
<dbReference type="PROSITE" id="PS51192">
    <property type="entry name" value="HELICASE_ATP_BIND_1"/>
    <property type="match status" value="1"/>
</dbReference>
<evidence type="ECO:0000256" key="5">
    <source>
        <dbReference type="ARBA" id="ARBA00022927"/>
    </source>
</evidence>
<evidence type="ECO:0000256" key="3">
    <source>
        <dbReference type="ARBA" id="ARBA00022741"/>
    </source>
</evidence>
<evidence type="ECO:0000256" key="7">
    <source>
        <dbReference type="ARBA" id="ARBA00023010"/>
    </source>
</evidence>
<dbReference type="InterPro" id="IPR027417">
    <property type="entry name" value="P-loop_NTPase"/>
</dbReference>
<dbReference type="EMBL" id="CAJVPS010000175">
    <property type="protein sequence ID" value="CAG8461124.1"/>
    <property type="molecule type" value="Genomic_DNA"/>
</dbReference>
<evidence type="ECO:0000256" key="2">
    <source>
        <dbReference type="ARBA" id="ARBA00022490"/>
    </source>
</evidence>
<evidence type="ECO:0000259" key="11">
    <source>
        <dbReference type="PROSITE" id="PS51196"/>
    </source>
</evidence>
<dbReference type="InterPro" id="IPR020937">
    <property type="entry name" value="SecA_CS"/>
</dbReference>
<dbReference type="SUPFAM" id="SSF56300">
    <property type="entry name" value="Metallo-dependent phosphatases"/>
    <property type="match status" value="1"/>
</dbReference>
<dbReference type="PROSITE" id="PS51194">
    <property type="entry name" value="HELICASE_CTER"/>
    <property type="match status" value="1"/>
</dbReference>
<dbReference type="PRINTS" id="PR00906">
    <property type="entry name" value="SECA"/>
</dbReference>
<dbReference type="Proteomes" id="UP000789508">
    <property type="component" value="Unassembled WGS sequence"/>
</dbReference>
<dbReference type="InterPro" id="IPR014001">
    <property type="entry name" value="Helicase_ATP-bd"/>
</dbReference>
<dbReference type="InterPro" id="IPR004843">
    <property type="entry name" value="Calcineurin-like_PHP"/>
</dbReference>
<evidence type="ECO:0000313" key="13">
    <source>
        <dbReference type="Proteomes" id="UP000789508"/>
    </source>
</evidence>
<name>A0A9N8VQR5_9GLOM</name>
<dbReference type="InterPro" id="IPR014018">
    <property type="entry name" value="SecA_motor_DEAD"/>
</dbReference>
<evidence type="ECO:0000313" key="12">
    <source>
        <dbReference type="EMBL" id="CAG8461124.1"/>
    </source>
</evidence>
<dbReference type="PROSITE" id="PS01312">
    <property type="entry name" value="SECA"/>
    <property type="match status" value="1"/>
</dbReference>
<dbReference type="GO" id="GO:0005829">
    <property type="term" value="C:cytosol"/>
    <property type="evidence" value="ECO:0007669"/>
    <property type="project" value="TreeGrafter"/>
</dbReference>
<protein>
    <submittedName>
        <fullName evidence="12">12250_t:CDS:1</fullName>
    </submittedName>
</protein>
<keyword evidence="7" id="KW-0811">Translocation</keyword>
<keyword evidence="8" id="KW-0472">Membrane</keyword>
<dbReference type="GO" id="GO:0006605">
    <property type="term" value="P:protein targeting"/>
    <property type="evidence" value="ECO:0007669"/>
    <property type="project" value="InterPro"/>
</dbReference>
<keyword evidence="2" id="KW-0963">Cytoplasm</keyword>
<feature type="domain" description="SecA family profile" evidence="11">
    <location>
        <begin position="126"/>
        <end position="607"/>
    </location>
</feature>
<sequence>MKILAIGDIFGKTGRQVIRDYLPKLKKEYEIDLVVANVENATHGKGISRRHYHELKSYGIDVMTSGNHIFALEETKRYINEVSDLLRPLNSNPYHPGSGTVLINVKGKKIRVTNLLGTNFMPIYAENPYFVLEKLLKNKDYDLHLVDFHAETTAEKIALLLTDVELQNKFNFYREKIQAAEKRFREKVLDKYLVPVFALVREVIYRKTGLLLFPTQIFGGIVLHYANIAQMNTGEGKTLTAFLPICLNALSGRSVFVITVNEYLSQRDWSLAKPILDFFKLNSGVNSANISSKEKHELYNNCHVVYTTSSELGFDYLRNNLVTDIQQKNKQDFYYAIIDEVDSILIDEAQNPLIISQRSRQGEIIHPSEYQATTHSGIHQAIESKEGIQVTAKSKTIATITYQNFYRLFTKLAGMTGTAATESEEFRQIYGMEVIAVPPYRKLIRKRQPILIGSPSVETSEYLSVLLDKENIPHYKLNAVNHQQEAEIIAQAGQLGAITISTNMAGRGTDIILSEESKKAGGLLVIGVERNTSRRIDNQLRGRAGRQGDPGKSQFYISLEDELIKNFSVKESVGAFFTSQQLKELFSHPLSGKIFNFLIFEPQETLRSVYSANRQYHLNYDLLITRQRQFTYSYRDKLLTASDLTKIVKRKKSQKVEITLQEQEYLKFLLVKELLVRKNQVSSVPQEFTDKEHLVRQAIALIENTLQQNNVSINQLEASNRNYQLLLKEAKSEASLKAIKETIL</sequence>
<evidence type="ECO:0000259" key="10">
    <source>
        <dbReference type="PROSITE" id="PS51194"/>
    </source>
</evidence>
<dbReference type="PANTHER" id="PTHR30612">
    <property type="entry name" value="SECA INNER MEMBRANE COMPONENT OF SEC PROTEIN SECRETION SYSTEM"/>
    <property type="match status" value="1"/>
</dbReference>
<dbReference type="PROSITE" id="PS51196">
    <property type="entry name" value="SECA_MOTOR_DEAD"/>
    <property type="match status" value="1"/>
</dbReference>
<keyword evidence="3" id="KW-0547">Nucleotide-binding</keyword>
<evidence type="ECO:0000256" key="8">
    <source>
        <dbReference type="ARBA" id="ARBA00023136"/>
    </source>
</evidence>
<dbReference type="Gene3D" id="3.40.50.300">
    <property type="entry name" value="P-loop containing nucleotide triphosphate hydrolases"/>
    <property type="match status" value="3"/>
</dbReference>
<dbReference type="GO" id="GO:0005524">
    <property type="term" value="F:ATP binding"/>
    <property type="evidence" value="ECO:0007669"/>
    <property type="project" value="UniProtKB-KW"/>
</dbReference>
<dbReference type="GO" id="GO:0005886">
    <property type="term" value="C:plasma membrane"/>
    <property type="evidence" value="ECO:0007669"/>
    <property type="project" value="TreeGrafter"/>
</dbReference>
<gene>
    <name evidence="12" type="ORF">ALEPTO_LOCUS1542</name>
</gene>
<dbReference type="Pfam" id="PF07517">
    <property type="entry name" value="SecA_DEAD"/>
    <property type="match status" value="1"/>
</dbReference>
<dbReference type="CDD" id="cd18803">
    <property type="entry name" value="SF2_C_secA"/>
    <property type="match status" value="1"/>
</dbReference>
<reference evidence="12" key="1">
    <citation type="submission" date="2021-06" db="EMBL/GenBank/DDBJ databases">
        <authorList>
            <person name="Kallberg Y."/>
            <person name="Tangrot J."/>
            <person name="Rosling A."/>
        </authorList>
    </citation>
    <scope>NUCLEOTIDE SEQUENCE</scope>
    <source>
        <strain evidence="12">FL130A</strain>
    </source>
</reference>
<dbReference type="FunFam" id="3.40.50.300:FF:000429">
    <property type="entry name" value="Preprotein translocase subunit SecA"/>
    <property type="match status" value="1"/>
</dbReference>
<organism evidence="12 13">
    <name type="scientific">Ambispora leptoticha</name>
    <dbReference type="NCBI Taxonomy" id="144679"/>
    <lineage>
        <taxon>Eukaryota</taxon>
        <taxon>Fungi</taxon>
        <taxon>Fungi incertae sedis</taxon>
        <taxon>Mucoromycota</taxon>
        <taxon>Glomeromycotina</taxon>
        <taxon>Glomeromycetes</taxon>
        <taxon>Archaeosporales</taxon>
        <taxon>Ambisporaceae</taxon>
        <taxon>Ambispora</taxon>
    </lineage>
</organism>
<dbReference type="CDD" id="cd17928">
    <property type="entry name" value="DEXDc_SecA"/>
    <property type="match status" value="1"/>
</dbReference>
<evidence type="ECO:0000259" key="9">
    <source>
        <dbReference type="PROSITE" id="PS51192"/>
    </source>
</evidence>
<dbReference type="InterPro" id="IPR000185">
    <property type="entry name" value="SecA"/>
</dbReference>
<keyword evidence="6" id="KW-1278">Translocase</keyword>
<dbReference type="InterPro" id="IPR044722">
    <property type="entry name" value="SecA_SF2_C"/>
</dbReference>
<comment type="caution">
    <text evidence="12">The sequence shown here is derived from an EMBL/GenBank/DDBJ whole genome shotgun (WGS) entry which is preliminary data.</text>
</comment>
<dbReference type="Pfam" id="PF21090">
    <property type="entry name" value="P-loop_SecA"/>
    <property type="match status" value="1"/>
</dbReference>
<keyword evidence="4" id="KW-0067">ATP-binding</keyword>
<dbReference type="InterPro" id="IPR001650">
    <property type="entry name" value="Helicase_C-like"/>
</dbReference>
<feature type="domain" description="Helicase ATP-binding" evidence="9">
    <location>
        <begin position="218"/>
        <end position="437"/>
    </location>
</feature>
<dbReference type="PANTHER" id="PTHR30612:SF0">
    <property type="entry name" value="CHLOROPLAST PROTEIN-TRANSPORTING ATPASE"/>
    <property type="match status" value="1"/>
</dbReference>
<dbReference type="Pfam" id="PF00149">
    <property type="entry name" value="Metallophos"/>
    <property type="match status" value="1"/>
</dbReference>
<keyword evidence="13" id="KW-1185">Reference proteome</keyword>
<dbReference type="InterPro" id="IPR029052">
    <property type="entry name" value="Metallo-depent_PP-like"/>
</dbReference>
<accession>A0A9N8VQR5</accession>
<dbReference type="GO" id="GO:0006886">
    <property type="term" value="P:intracellular protein transport"/>
    <property type="evidence" value="ECO:0007669"/>
    <property type="project" value="InterPro"/>
</dbReference>
<keyword evidence="1" id="KW-0813">Transport</keyword>
<dbReference type="InterPro" id="IPR036266">
    <property type="entry name" value="SecA_Wing/Scaffold_sf"/>
</dbReference>